<dbReference type="AlphaFoldDB" id="A0A317XDH7"/>
<comment type="caution">
    <text evidence="2">The sequence shown here is derived from an EMBL/GenBank/DDBJ whole genome shotgun (WGS) entry which is preliminary data.</text>
</comment>
<feature type="chain" id="PRO_5016266515" description="Secreted protein" evidence="1">
    <location>
        <begin position="26"/>
        <end position="75"/>
    </location>
</feature>
<proteinExistence type="predicted"/>
<protein>
    <recommendedName>
        <fullName evidence="4">Secreted protein</fullName>
    </recommendedName>
</protein>
<feature type="signal peptide" evidence="1">
    <location>
        <begin position="1"/>
        <end position="25"/>
    </location>
</feature>
<dbReference type="Proteomes" id="UP000246702">
    <property type="component" value="Unassembled WGS sequence"/>
</dbReference>
<gene>
    <name evidence="2" type="ORF">BO94DRAFT_15163</name>
</gene>
<dbReference type="RefSeq" id="XP_025473350.1">
    <property type="nucleotide sequence ID" value="XM_025605802.1"/>
</dbReference>
<organism evidence="2 3">
    <name type="scientific">Aspergillus sclerotioniger CBS 115572</name>
    <dbReference type="NCBI Taxonomy" id="1450535"/>
    <lineage>
        <taxon>Eukaryota</taxon>
        <taxon>Fungi</taxon>
        <taxon>Dikarya</taxon>
        <taxon>Ascomycota</taxon>
        <taxon>Pezizomycotina</taxon>
        <taxon>Eurotiomycetes</taxon>
        <taxon>Eurotiomycetidae</taxon>
        <taxon>Eurotiales</taxon>
        <taxon>Aspergillaceae</taxon>
        <taxon>Aspergillus</taxon>
        <taxon>Aspergillus subgen. Circumdati</taxon>
    </lineage>
</organism>
<evidence type="ECO:0000313" key="3">
    <source>
        <dbReference type="Proteomes" id="UP000246702"/>
    </source>
</evidence>
<reference evidence="2 3" key="1">
    <citation type="submission" date="2016-12" db="EMBL/GenBank/DDBJ databases">
        <title>The genomes of Aspergillus section Nigri reveals drivers in fungal speciation.</title>
        <authorList>
            <consortium name="DOE Joint Genome Institute"/>
            <person name="Vesth T.C."/>
            <person name="Nybo J."/>
            <person name="Theobald S."/>
            <person name="Brandl J."/>
            <person name="Frisvad J.C."/>
            <person name="Nielsen K.F."/>
            <person name="Lyhne E.K."/>
            <person name="Kogle M.E."/>
            <person name="Kuo A."/>
            <person name="Riley R."/>
            <person name="Clum A."/>
            <person name="Nolan M."/>
            <person name="Lipzen A."/>
            <person name="Salamov A."/>
            <person name="Henrissat B."/>
            <person name="Wiebenga A."/>
            <person name="De Vries R.P."/>
            <person name="Grigoriev I.V."/>
            <person name="Mortensen U.H."/>
            <person name="Andersen M.R."/>
            <person name="Baker S.E."/>
        </authorList>
    </citation>
    <scope>NUCLEOTIDE SEQUENCE [LARGE SCALE GENOMIC DNA]</scope>
    <source>
        <strain evidence="2 3">CBS 115572</strain>
    </source>
</reference>
<dbReference type="EMBL" id="MSFK01000001">
    <property type="protein sequence ID" value="PWY96589.1"/>
    <property type="molecule type" value="Genomic_DNA"/>
</dbReference>
<keyword evidence="3" id="KW-1185">Reference proteome</keyword>
<evidence type="ECO:0008006" key="4">
    <source>
        <dbReference type="Google" id="ProtNLM"/>
    </source>
</evidence>
<evidence type="ECO:0000313" key="2">
    <source>
        <dbReference type="EMBL" id="PWY96589.1"/>
    </source>
</evidence>
<evidence type="ECO:0000256" key="1">
    <source>
        <dbReference type="SAM" id="SignalP"/>
    </source>
</evidence>
<dbReference type="GeneID" id="37107945"/>
<sequence>MRLFSFGSLCWCMGVGICFEYMTSAFEKLSDMYTAVCYIRSERFCWILPGVIGDSGMSHYTYRCQPFEYESIYLL</sequence>
<name>A0A317XDH7_9EURO</name>
<accession>A0A317XDH7</accession>
<keyword evidence="1" id="KW-0732">Signal</keyword>